<evidence type="ECO:0000313" key="3">
    <source>
        <dbReference type="Proteomes" id="UP000321926"/>
    </source>
</evidence>
<dbReference type="Proteomes" id="UP000321926">
    <property type="component" value="Unassembled WGS sequence"/>
</dbReference>
<feature type="transmembrane region" description="Helical" evidence="1">
    <location>
        <begin position="322"/>
        <end position="340"/>
    </location>
</feature>
<proteinExistence type="predicted"/>
<keyword evidence="1" id="KW-1133">Transmembrane helix</keyword>
<feature type="transmembrane region" description="Helical" evidence="1">
    <location>
        <begin position="277"/>
        <end position="302"/>
    </location>
</feature>
<keyword evidence="1" id="KW-0472">Membrane</keyword>
<protein>
    <recommendedName>
        <fullName evidence="4">Glycosyltransferase RgtA/B/C/D-like domain-containing protein</fullName>
    </recommendedName>
</protein>
<feature type="transmembrane region" description="Helical" evidence="1">
    <location>
        <begin position="195"/>
        <end position="214"/>
    </location>
</feature>
<dbReference type="EMBL" id="VRTY01000009">
    <property type="protein sequence ID" value="TXK51320.1"/>
    <property type="molecule type" value="Genomic_DNA"/>
</dbReference>
<accession>A0A5C8KE89</accession>
<evidence type="ECO:0000256" key="1">
    <source>
        <dbReference type="SAM" id="Phobius"/>
    </source>
</evidence>
<name>A0A5C8KE89_9BACT</name>
<keyword evidence="3" id="KW-1185">Reference proteome</keyword>
<evidence type="ECO:0008006" key="4">
    <source>
        <dbReference type="Google" id="ProtNLM"/>
    </source>
</evidence>
<dbReference type="AlphaFoldDB" id="A0A5C8KE89"/>
<feature type="transmembrane region" description="Helical" evidence="1">
    <location>
        <begin position="110"/>
        <end position="143"/>
    </location>
</feature>
<dbReference type="RefSeq" id="WP_147920415.1">
    <property type="nucleotide sequence ID" value="NZ_VRTY01000009.1"/>
</dbReference>
<feature type="transmembrane region" description="Helical" evidence="1">
    <location>
        <begin position="155"/>
        <end position="188"/>
    </location>
</feature>
<keyword evidence="1" id="KW-0812">Transmembrane</keyword>
<feature type="transmembrane region" description="Helical" evidence="1">
    <location>
        <begin position="246"/>
        <end position="265"/>
    </location>
</feature>
<dbReference type="OrthoDB" id="981402at2"/>
<feature type="transmembrane region" description="Helical" evidence="1">
    <location>
        <begin position="73"/>
        <end position="90"/>
    </location>
</feature>
<gene>
    <name evidence="2" type="ORF">FVR03_03670</name>
</gene>
<sequence length="462" mass="51935">MPSRLILLVLLYLAIRVPLILLGVPATVPELKFMLIGERMADGFAMYREIYDSTAPLAALVYWLIDLVAGRSYLTYRLVAAALLLAQALLLNSTFIRNKVYAESNYLPALLYLTFGCLTLEFEMLTPLLLGNTFVILSLPYFITVAREGLDNSRLFIGGFMLGLAALSFLPLGLFLLLGLFAVILFASAAFRSSLLMLCGFAFPYAMLLSYYLFTGAVGSFLELHLLRPWQFEVSFLIPPADLAKLLVLPGLVLALSLFSMLSLAQRLVFQVKFQQLMVVWLIVSLLVIISRDQVSAASFLVLLPPLAYFSEFLFTSRFKPWILSLMYLVLLAGVVVLRYRQPLGIGSLVKIDESRILLPVSPAQAIKGASVLVLGNDITYYTHNTLATPYLNWQLAQRHFGRLNEYDAVFALYRNFKKEPPRYIIDKVGLLEELKYKLPTIFDAYEPTDVPAVYKRQGKEL</sequence>
<evidence type="ECO:0000313" key="2">
    <source>
        <dbReference type="EMBL" id="TXK51320.1"/>
    </source>
</evidence>
<reference evidence="2 3" key="1">
    <citation type="submission" date="2019-08" db="EMBL/GenBank/DDBJ databases">
        <authorList>
            <person name="Shi S."/>
        </authorList>
    </citation>
    <scope>NUCLEOTIDE SEQUENCE [LARGE SCALE GENOMIC DNA]</scope>
    <source>
        <strain evidence="2 3">GY10130</strain>
    </source>
</reference>
<organism evidence="2 3">
    <name type="scientific">Pontibacter qinzhouensis</name>
    <dbReference type="NCBI Taxonomy" id="2603253"/>
    <lineage>
        <taxon>Bacteria</taxon>
        <taxon>Pseudomonadati</taxon>
        <taxon>Bacteroidota</taxon>
        <taxon>Cytophagia</taxon>
        <taxon>Cytophagales</taxon>
        <taxon>Hymenobacteraceae</taxon>
        <taxon>Pontibacter</taxon>
    </lineage>
</organism>
<comment type="caution">
    <text evidence="2">The sequence shown here is derived from an EMBL/GenBank/DDBJ whole genome shotgun (WGS) entry which is preliminary data.</text>
</comment>